<dbReference type="PANTHER" id="PTHR43861">
    <property type="entry name" value="TRANS-ACONITATE 2-METHYLTRANSFERASE-RELATED"/>
    <property type="match status" value="1"/>
</dbReference>
<keyword evidence="2" id="KW-0489">Methyltransferase</keyword>
<protein>
    <submittedName>
        <fullName evidence="2">Class I SAM-dependent methyltransferase</fullName>
    </submittedName>
</protein>
<comment type="caution">
    <text evidence="2">The sequence shown here is derived from an EMBL/GenBank/DDBJ whole genome shotgun (WGS) entry which is preliminary data.</text>
</comment>
<accession>A0A8J7H5Y6</accession>
<dbReference type="Proteomes" id="UP000623269">
    <property type="component" value="Unassembled WGS sequence"/>
</dbReference>
<keyword evidence="3" id="KW-1185">Reference proteome</keyword>
<dbReference type="SUPFAM" id="SSF53335">
    <property type="entry name" value="S-adenosyl-L-methionine-dependent methyltransferases"/>
    <property type="match status" value="1"/>
</dbReference>
<proteinExistence type="predicted"/>
<sequence length="205" mass="23770">MSFNESALNWDTEKRIKRAKIIAKEIIRAIEPRDNLTAMEFGCGTGLISFNMYERFEMIYLVDSSQGMIDQLNSKIIESNIKNMKAYCTDITKESLNGMKLDVIYHSMVLHHIKDTNFIIKSFYDLLNDSGCLCIVDLDEEDGSFHRKESGFDGHNGFHQDSLKKILEHNGFQEIKSRTFFYDHKEIDGQTISYSLFIMTGRKHN</sequence>
<evidence type="ECO:0000313" key="3">
    <source>
        <dbReference type="Proteomes" id="UP000623269"/>
    </source>
</evidence>
<keyword evidence="1" id="KW-0808">Transferase</keyword>
<dbReference type="GO" id="GO:0008168">
    <property type="term" value="F:methyltransferase activity"/>
    <property type="evidence" value="ECO:0007669"/>
    <property type="project" value="UniProtKB-KW"/>
</dbReference>
<evidence type="ECO:0000313" key="2">
    <source>
        <dbReference type="EMBL" id="MBH1940426.1"/>
    </source>
</evidence>
<dbReference type="InterPro" id="IPR029063">
    <property type="entry name" value="SAM-dependent_MTases_sf"/>
</dbReference>
<dbReference type="Pfam" id="PF13489">
    <property type="entry name" value="Methyltransf_23"/>
    <property type="match status" value="1"/>
</dbReference>
<reference evidence="2" key="1">
    <citation type="submission" date="2020-12" db="EMBL/GenBank/DDBJ databases">
        <title>M. sibirica DSM 26468T genome.</title>
        <authorList>
            <person name="Thieme N."/>
            <person name="Rettenmaier R."/>
            <person name="Zverlov V."/>
            <person name="Liebl W."/>
        </authorList>
    </citation>
    <scope>NUCLEOTIDE SEQUENCE</scope>
    <source>
        <strain evidence="2">DSM 26468</strain>
    </source>
</reference>
<dbReference type="Gene3D" id="3.40.50.150">
    <property type="entry name" value="Vaccinia Virus protein VP39"/>
    <property type="match status" value="1"/>
</dbReference>
<dbReference type="PANTHER" id="PTHR43861:SF3">
    <property type="entry name" value="PUTATIVE (AFU_ORTHOLOGUE AFUA_2G14390)-RELATED"/>
    <property type="match status" value="1"/>
</dbReference>
<name>A0A8J7H5Y6_9FIRM</name>
<evidence type="ECO:0000256" key="1">
    <source>
        <dbReference type="ARBA" id="ARBA00022679"/>
    </source>
</evidence>
<dbReference type="EMBL" id="JAEAGR010000004">
    <property type="protein sequence ID" value="MBH1940426.1"/>
    <property type="molecule type" value="Genomic_DNA"/>
</dbReference>
<gene>
    <name evidence="2" type="ORF">I5677_05880</name>
</gene>
<dbReference type="RefSeq" id="WP_197660648.1">
    <property type="nucleotide sequence ID" value="NZ_JAEAGR010000004.1"/>
</dbReference>
<dbReference type="AlphaFoldDB" id="A0A8J7H5Y6"/>
<dbReference type="GO" id="GO:0032259">
    <property type="term" value="P:methylation"/>
    <property type="evidence" value="ECO:0007669"/>
    <property type="project" value="UniProtKB-KW"/>
</dbReference>
<organism evidence="2 3">
    <name type="scientific">Mobilitalea sibirica</name>
    <dbReference type="NCBI Taxonomy" id="1462919"/>
    <lineage>
        <taxon>Bacteria</taxon>
        <taxon>Bacillati</taxon>
        <taxon>Bacillota</taxon>
        <taxon>Clostridia</taxon>
        <taxon>Lachnospirales</taxon>
        <taxon>Lachnospiraceae</taxon>
        <taxon>Mobilitalea</taxon>
    </lineage>
</organism>